<dbReference type="PANTHER" id="PTHR21320:SF3">
    <property type="entry name" value="CYTOCHROME C OXIDASE ASSEMBLY PROTEIN COX11, MITOCHONDRIAL-RELATED"/>
    <property type="match status" value="1"/>
</dbReference>
<keyword evidence="9 12" id="KW-1133">Transmembrane helix</keyword>
<evidence type="ECO:0000256" key="6">
    <source>
        <dbReference type="ARBA" id="ARBA00022519"/>
    </source>
</evidence>
<comment type="similarity">
    <text evidence="3 12">Belongs to the COX11/CtaG family.</text>
</comment>
<evidence type="ECO:0000256" key="2">
    <source>
        <dbReference type="ARBA" id="ARBA00004382"/>
    </source>
</evidence>
<name>A0A1Y5SVI8_9RHOB</name>
<evidence type="ECO:0000256" key="7">
    <source>
        <dbReference type="ARBA" id="ARBA00022692"/>
    </source>
</evidence>
<reference evidence="13 14" key="1">
    <citation type="submission" date="2017-03" db="EMBL/GenBank/DDBJ databases">
        <authorList>
            <person name="Afonso C.L."/>
            <person name="Miller P.J."/>
            <person name="Scott M.A."/>
            <person name="Spackman E."/>
            <person name="Goraichik I."/>
            <person name="Dimitrov K.M."/>
            <person name="Suarez D.L."/>
            <person name="Swayne D.E."/>
        </authorList>
    </citation>
    <scope>NUCLEOTIDE SEQUENCE [LARGE SCALE GENOMIC DNA]</scope>
    <source>
        <strain evidence="13 14">CECT 8397</strain>
    </source>
</reference>
<evidence type="ECO:0000256" key="9">
    <source>
        <dbReference type="ARBA" id="ARBA00022989"/>
    </source>
</evidence>
<dbReference type="HAMAP" id="MF_00155">
    <property type="entry name" value="CtaG"/>
    <property type="match status" value="1"/>
</dbReference>
<protein>
    <recommendedName>
        <fullName evidence="4 12">Cytochrome c oxidase assembly protein CtaG</fullName>
    </recommendedName>
</protein>
<dbReference type="OrthoDB" id="9804841at2"/>
<gene>
    <name evidence="12 13" type="primary">ctaG</name>
    <name evidence="13" type="ORF">PSJ8397_02550</name>
</gene>
<dbReference type="SUPFAM" id="SSF110111">
    <property type="entry name" value="Ctag/Cox11"/>
    <property type="match status" value="1"/>
</dbReference>
<evidence type="ECO:0000313" key="14">
    <source>
        <dbReference type="Proteomes" id="UP000193623"/>
    </source>
</evidence>
<evidence type="ECO:0000256" key="4">
    <source>
        <dbReference type="ARBA" id="ARBA00015384"/>
    </source>
</evidence>
<evidence type="ECO:0000313" key="13">
    <source>
        <dbReference type="EMBL" id="SLN49315.1"/>
    </source>
</evidence>
<feature type="topological domain" description="Cytoplasmic" evidence="12">
    <location>
        <begin position="1"/>
        <end position="13"/>
    </location>
</feature>
<dbReference type="PANTHER" id="PTHR21320">
    <property type="entry name" value="CYTOCHROME C OXIDASE ASSEMBLY PROTEIN COX11-RELATED"/>
    <property type="match status" value="1"/>
</dbReference>
<dbReference type="NCBIfam" id="NF003465">
    <property type="entry name" value="PRK05089.1"/>
    <property type="match status" value="1"/>
</dbReference>
<dbReference type="GO" id="GO:0005507">
    <property type="term" value="F:copper ion binding"/>
    <property type="evidence" value="ECO:0007669"/>
    <property type="project" value="InterPro"/>
</dbReference>
<keyword evidence="7 12" id="KW-0812">Transmembrane</keyword>
<evidence type="ECO:0000256" key="1">
    <source>
        <dbReference type="ARBA" id="ARBA00004007"/>
    </source>
</evidence>
<sequence>MFNPFNRIPEGPTRTATQAVSVVFLMGGLAWASVPFYDWFCRVTGFGGATNVVSTGSDVILDQTITVRFDSSTARDMPWTFEPVQREMEVRIGETALAFYEATNPTDQPIAGAASYNVAPYEAGAFFDKIDCFCFEQQVLQPGETINMPVTFFVDPAIVDDREGQYVHTITLGYTFHRNDLPEEIEQAALGADEQAALDIGTTPDLN</sequence>
<dbReference type="GO" id="GO:0005886">
    <property type="term" value="C:plasma membrane"/>
    <property type="evidence" value="ECO:0007669"/>
    <property type="project" value="UniProtKB-SubCell"/>
</dbReference>
<evidence type="ECO:0000256" key="10">
    <source>
        <dbReference type="ARBA" id="ARBA00023008"/>
    </source>
</evidence>
<evidence type="ECO:0000256" key="5">
    <source>
        <dbReference type="ARBA" id="ARBA00022475"/>
    </source>
</evidence>
<feature type="topological domain" description="Periplasmic" evidence="12">
    <location>
        <begin position="34"/>
        <end position="207"/>
    </location>
</feature>
<evidence type="ECO:0000256" key="3">
    <source>
        <dbReference type="ARBA" id="ARBA00009620"/>
    </source>
</evidence>
<comment type="function">
    <text evidence="1 12">Exerts its effect at some terminal stage of cytochrome c oxidase synthesis, probably by being involved in the insertion of the copper B into subunit I.</text>
</comment>
<dbReference type="RefSeq" id="WP_085864958.1">
    <property type="nucleotide sequence ID" value="NZ_FWFT01000004.1"/>
</dbReference>
<keyword evidence="5 12" id="KW-1003">Cell membrane</keyword>
<dbReference type="GO" id="GO:0008535">
    <property type="term" value="P:respiratory chain complex IV assembly"/>
    <property type="evidence" value="ECO:0007669"/>
    <property type="project" value="UniProtKB-UniRule"/>
</dbReference>
<dbReference type="FunFam" id="2.60.370.10:FF:000001">
    <property type="entry name" value="COX11 cytochrome c oxidase assembly homolog"/>
    <property type="match status" value="1"/>
</dbReference>
<keyword evidence="11 12" id="KW-0472">Membrane</keyword>
<proteinExistence type="inferred from homology"/>
<comment type="subcellular location">
    <subcellularLocation>
        <location evidence="2 12">Cell inner membrane</location>
        <topology evidence="2 12">Single-pass type II membrane protein</topology>
        <orientation evidence="2 12">Periplasmic side</orientation>
    </subcellularLocation>
</comment>
<dbReference type="Gene3D" id="2.60.370.10">
    <property type="entry name" value="Ctag/Cox11"/>
    <property type="match status" value="1"/>
</dbReference>
<dbReference type="Pfam" id="PF04442">
    <property type="entry name" value="CtaG_Cox11"/>
    <property type="match status" value="1"/>
</dbReference>
<dbReference type="AlphaFoldDB" id="A0A1Y5SVI8"/>
<keyword evidence="10 12" id="KW-0186">Copper</keyword>
<keyword evidence="8 12" id="KW-0735">Signal-anchor</keyword>
<accession>A0A1Y5SVI8</accession>
<evidence type="ECO:0000256" key="11">
    <source>
        <dbReference type="ARBA" id="ARBA00023136"/>
    </source>
</evidence>
<keyword evidence="6 12" id="KW-0997">Cell inner membrane</keyword>
<dbReference type="InterPro" id="IPR023471">
    <property type="entry name" value="CtaG/Cox11_dom_sf"/>
</dbReference>
<dbReference type="Proteomes" id="UP000193623">
    <property type="component" value="Unassembled WGS sequence"/>
</dbReference>
<keyword evidence="14" id="KW-1185">Reference proteome</keyword>
<dbReference type="PIRSF" id="PIRSF005413">
    <property type="entry name" value="COX11"/>
    <property type="match status" value="1"/>
</dbReference>
<dbReference type="EMBL" id="FWFT01000004">
    <property type="protein sequence ID" value="SLN49315.1"/>
    <property type="molecule type" value="Genomic_DNA"/>
</dbReference>
<evidence type="ECO:0000256" key="12">
    <source>
        <dbReference type="HAMAP-Rule" id="MF_00155"/>
    </source>
</evidence>
<evidence type="ECO:0000256" key="8">
    <source>
        <dbReference type="ARBA" id="ARBA00022968"/>
    </source>
</evidence>
<dbReference type="InterPro" id="IPR007533">
    <property type="entry name" value="Cyt_c_oxidase_assmbl_CtaG"/>
</dbReference>
<organism evidence="13 14">
    <name type="scientific">Pseudooctadecabacter jejudonensis</name>
    <dbReference type="NCBI Taxonomy" id="1391910"/>
    <lineage>
        <taxon>Bacteria</taxon>
        <taxon>Pseudomonadati</taxon>
        <taxon>Pseudomonadota</taxon>
        <taxon>Alphaproteobacteria</taxon>
        <taxon>Rhodobacterales</taxon>
        <taxon>Paracoccaceae</taxon>
        <taxon>Pseudooctadecabacter</taxon>
    </lineage>
</organism>